<dbReference type="PANTHER" id="PTHR33202">
    <property type="entry name" value="ZINC UPTAKE REGULATION PROTEIN"/>
    <property type="match status" value="1"/>
</dbReference>
<keyword evidence="4" id="KW-0805">Transcription regulation</keyword>
<keyword evidence="7" id="KW-0479">Metal-binding</keyword>
<evidence type="ECO:0000256" key="1">
    <source>
        <dbReference type="ARBA" id="ARBA00007957"/>
    </source>
</evidence>
<dbReference type="Gene3D" id="3.30.1490.190">
    <property type="match status" value="1"/>
</dbReference>
<dbReference type="GO" id="GO:0000976">
    <property type="term" value="F:transcription cis-regulatory region binding"/>
    <property type="evidence" value="ECO:0007669"/>
    <property type="project" value="TreeGrafter"/>
</dbReference>
<feature type="binding site" evidence="8">
    <location>
        <position position="113"/>
    </location>
    <ligand>
        <name>Fe cation</name>
        <dbReference type="ChEBI" id="CHEBI:24875"/>
    </ligand>
</feature>
<evidence type="ECO:0000256" key="8">
    <source>
        <dbReference type="PIRSR" id="PIRSR602481-2"/>
    </source>
</evidence>
<comment type="similarity">
    <text evidence="1">Belongs to the Fur family.</text>
</comment>
<dbReference type="InterPro" id="IPR036390">
    <property type="entry name" value="WH_DNA-bd_sf"/>
</dbReference>
<gene>
    <name evidence="9" type="ORF">BWI75_00410</name>
</gene>
<feature type="binding site" evidence="7">
    <location>
        <position position="124"/>
    </location>
    <ligand>
        <name>Zn(2+)</name>
        <dbReference type="ChEBI" id="CHEBI:29105"/>
    </ligand>
</feature>
<dbReference type="InterPro" id="IPR036388">
    <property type="entry name" value="WH-like_DNA-bd_sf"/>
</dbReference>
<name>A0A6N8FNQ5_9CHRO</name>
<keyword evidence="6" id="KW-0804">Transcription</keyword>
<keyword evidence="5" id="KW-0238">DNA-binding</keyword>
<proteinExistence type="inferred from homology"/>
<dbReference type="GO" id="GO:0045892">
    <property type="term" value="P:negative regulation of DNA-templated transcription"/>
    <property type="evidence" value="ECO:0007669"/>
    <property type="project" value="TreeGrafter"/>
</dbReference>
<keyword evidence="8" id="KW-0408">Iron</keyword>
<keyword evidence="10" id="KW-1185">Reference proteome</keyword>
<dbReference type="EMBL" id="NAPY01000001">
    <property type="protein sequence ID" value="MUL34861.1"/>
    <property type="molecule type" value="Genomic_DNA"/>
</dbReference>
<dbReference type="FunFam" id="1.10.10.10:FF:000459">
    <property type="entry name" value="Ferric uptake regulation protein"/>
    <property type="match status" value="1"/>
</dbReference>
<comment type="cofactor">
    <cofactor evidence="8">
        <name>Mn(2+)</name>
        <dbReference type="ChEBI" id="CHEBI:29035"/>
    </cofactor>
    <cofactor evidence="8">
        <name>Fe(2+)</name>
        <dbReference type="ChEBI" id="CHEBI:29033"/>
    </cofactor>
    <text evidence="8">Binds 1 Mn(2+) or Fe(2+) ion per subunit.</text>
</comment>
<feature type="binding site" evidence="7">
    <location>
        <position position="121"/>
    </location>
    <ligand>
        <name>Zn(2+)</name>
        <dbReference type="ChEBI" id="CHEBI:29105"/>
    </ligand>
</feature>
<organism evidence="9 10">
    <name type="scientific">Gloeocapsopsis dulcis AAB1 = 1H9</name>
    <dbReference type="NCBI Taxonomy" id="1433147"/>
    <lineage>
        <taxon>Bacteria</taxon>
        <taxon>Bacillati</taxon>
        <taxon>Cyanobacteriota</taxon>
        <taxon>Cyanophyceae</taxon>
        <taxon>Oscillatoriophycideae</taxon>
        <taxon>Chroococcales</taxon>
        <taxon>Chroococcaceae</taxon>
        <taxon>Gloeocapsopsis</taxon>
        <taxon>Gloeocapsopsis dulcis</taxon>
    </lineage>
</organism>
<evidence type="ECO:0000313" key="9">
    <source>
        <dbReference type="EMBL" id="MUL34861.1"/>
    </source>
</evidence>
<evidence type="ECO:0000256" key="3">
    <source>
        <dbReference type="ARBA" id="ARBA00022833"/>
    </source>
</evidence>
<feature type="binding site" evidence="7">
    <location>
        <position position="84"/>
    </location>
    <ligand>
        <name>Zn(2+)</name>
        <dbReference type="ChEBI" id="CHEBI:29105"/>
    </ligand>
</feature>
<evidence type="ECO:0000256" key="4">
    <source>
        <dbReference type="ARBA" id="ARBA00023015"/>
    </source>
</evidence>
<dbReference type="GO" id="GO:0003700">
    <property type="term" value="F:DNA-binding transcription factor activity"/>
    <property type="evidence" value="ECO:0007669"/>
    <property type="project" value="InterPro"/>
</dbReference>
<dbReference type="PANTHER" id="PTHR33202:SF19">
    <property type="entry name" value="FERRIC UPTAKE REGULATION PROTEIN"/>
    <property type="match status" value="1"/>
</dbReference>
<feature type="binding site" evidence="7">
    <location>
        <position position="81"/>
    </location>
    <ligand>
        <name>Zn(2+)</name>
        <dbReference type="ChEBI" id="CHEBI:29105"/>
    </ligand>
</feature>
<evidence type="ECO:0000313" key="10">
    <source>
        <dbReference type="Proteomes" id="UP000441797"/>
    </source>
</evidence>
<dbReference type="RefSeq" id="WP_105220311.1">
    <property type="nucleotide sequence ID" value="NZ_CAWNSU010000059.1"/>
</dbReference>
<reference evidence="9 10" key="1">
    <citation type="journal article" date="2019" name="Front. Microbiol.">
        <title>Genomic Features for Desiccation Tolerance and Sugar Biosynthesis in the Extremophile Gloeocapsopsis sp. UTEX B3054.</title>
        <authorList>
            <person name="Urrejola C."/>
            <person name="Alcorta J."/>
            <person name="Salas L."/>
            <person name="Vasquez M."/>
            <person name="Polz M.F."/>
            <person name="Vicuna R."/>
            <person name="Diez B."/>
        </authorList>
    </citation>
    <scope>NUCLEOTIDE SEQUENCE [LARGE SCALE GENOMIC DNA]</scope>
    <source>
        <strain evidence="9 10">1H9</strain>
    </source>
</reference>
<dbReference type="GO" id="GO:1900376">
    <property type="term" value="P:regulation of secondary metabolite biosynthetic process"/>
    <property type="evidence" value="ECO:0007669"/>
    <property type="project" value="TreeGrafter"/>
</dbReference>
<dbReference type="InterPro" id="IPR002481">
    <property type="entry name" value="FUR"/>
</dbReference>
<protein>
    <submittedName>
        <fullName evidence="9">Transcriptional repressor</fullName>
    </submittedName>
</protein>
<comment type="cofactor">
    <cofactor evidence="7">
        <name>Zn(2+)</name>
        <dbReference type="ChEBI" id="CHEBI:29105"/>
    </cofactor>
    <text evidence="7">Binds 1 zinc ion per subunit.</text>
</comment>
<keyword evidence="2" id="KW-0678">Repressor</keyword>
<dbReference type="CDD" id="cd07153">
    <property type="entry name" value="Fur_like"/>
    <property type="match status" value="1"/>
</dbReference>
<dbReference type="AlphaFoldDB" id="A0A6N8FNQ5"/>
<dbReference type="Gene3D" id="1.10.10.10">
    <property type="entry name" value="Winged helix-like DNA-binding domain superfamily/Winged helix DNA-binding domain"/>
    <property type="match status" value="1"/>
</dbReference>
<keyword evidence="3 7" id="KW-0862">Zinc</keyword>
<sequence length="135" mass="15314">MKAERTRSQERILKLLKSLNKAISAQDIYVELRNRNQSVGLATVYRALEALKLEGAVQVRTLASGESLYSSVQQDKHHLTCLQCGRSIVINQCPVHELETQLHQAHRFKIFYHTLEFFGLCNQCQMAQTANVGAE</sequence>
<comment type="caution">
    <text evidence="9">The sequence shown here is derived from an EMBL/GenBank/DDBJ whole genome shotgun (WGS) entry which is preliminary data.</text>
</comment>
<dbReference type="SUPFAM" id="SSF46785">
    <property type="entry name" value="Winged helix' DNA-binding domain"/>
    <property type="match status" value="1"/>
</dbReference>
<dbReference type="Proteomes" id="UP000441797">
    <property type="component" value="Unassembled WGS sequence"/>
</dbReference>
<accession>A0A6N8FNQ5</accession>
<evidence type="ECO:0000256" key="6">
    <source>
        <dbReference type="ARBA" id="ARBA00023163"/>
    </source>
</evidence>
<dbReference type="InterPro" id="IPR043135">
    <property type="entry name" value="Fur_C"/>
</dbReference>
<dbReference type="GO" id="GO:0008270">
    <property type="term" value="F:zinc ion binding"/>
    <property type="evidence" value="ECO:0007669"/>
    <property type="project" value="TreeGrafter"/>
</dbReference>
<dbReference type="Pfam" id="PF01475">
    <property type="entry name" value="FUR"/>
    <property type="match status" value="1"/>
</dbReference>
<evidence type="ECO:0000256" key="7">
    <source>
        <dbReference type="PIRSR" id="PIRSR602481-1"/>
    </source>
</evidence>
<evidence type="ECO:0000256" key="2">
    <source>
        <dbReference type="ARBA" id="ARBA00022491"/>
    </source>
</evidence>
<evidence type="ECO:0000256" key="5">
    <source>
        <dbReference type="ARBA" id="ARBA00023125"/>
    </source>
</evidence>
<dbReference type="OrthoDB" id="8659436at2"/>